<name>A0ABV0KG81_9CYAN</name>
<comment type="caution">
    <text evidence="1">The sequence shown here is derived from an EMBL/GenBank/DDBJ whole genome shotgun (WGS) entry which is preliminary data.</text>
</comment>
<protein>
    <submittedName>
        <fullName evidence="1">SMI1/KNR4 family protein</fullName>
    </submittedName>
</protein>
<evidence type="ECO:0000313" key="1">
    <source>
        <dbReference type="EMBL" id="MEP1057344.1"/>
    </source>
</evidence>
<gene>
    <name evidence="1" type="ORF">NDI38_02775</name>
</gene>
<reference evidence="1 2" key="1">
    <citation type="submission" date="2022-04" db="EMBL/GenBank/DDBJ databases">
        <title>Positive selection, recombination, and allopatry shape intraspecific diversity of widespread and dominant cyanobacteria.</title>
        <authorList>
            <person name="Wei J."/>
            <person name="Shu W."/>
            <person name="Hu C."/>
        </authorList>
    </citation>
    <scope>NUCLEOTIDE SEQUENCE [LARGE SCALE GENOMIC DNA]</scope>
    <source>
        <strain evidence="1 2">AS-A4</strain>
    </source>
</reference>
<dbReference type="EMBL" id="JAMPLM010000002">
    <property type="protein sequence ID" value="MEP1057344.1"/>
    <property type="molecule type" value="Genomic_DNA"/>
</dbReference>
<dbReference type="SUPFAM" id="SSF160631">
    <property type="entry name" value="SMI1/KNR4-like"/>
    <property type="match status" value="1"/>
</dbReference>
<dbReference type="RefSeq" id="WP_190450314.1">
    <property type="nucleotide sequence ID" value="NZ_JAMPLM010000002.1"/>
</dbReference>
<proteinExistence type="predicted"/>
<organism evidence="1 2">
    <name type="scientific">Stenomitos frigidus AS-A4</name>
    <dbReference type="NCBI Taxonomy" id="2933935"/>
    <lineage>
        <taxon>Bacteria</taxon>
        <taxon>Bacillati</taxon>
        <taxon>Cyanobacteriota</taxon>
        <taxon>Cyanophyceae</taxon>
        <taxon>Leptolyngbyales</taxon>
        <taxon>Leptolyngbyaceae</taxon>
        <taxon>Stenomitos</taxon>
    </lineage>
</organism>
<dbReference type="Proteomes" id="UP001476950">
    <property type="component" value="Unassembled WGS sequence"/>
</dbReference>
<accession>A0ABV0KG81</accession>
<keyword evidence="2" id="KW-1185">Reference proteome</keyword>
<dbReference type="InterPro" id="IPR037883">
    <property type="entry name" value="Knr4/Smi1-like_sf"/>
</dbReference>
<sequence>MSALTDALNRIIEWLQQNSPTCASGFLPGLSSREIEEKLSELPFCVSREVYELYQWRNGINNGCGVFVYHCLLDLETALRDSQGINDSFWLEAREEDGNPKYLFPIFDFDGEYFAVPGSDSLNGTAPIFHVDGDDGSLSFAFTNLTHMMLAIAECYETGVYSVTSDGNVEVTDEAKFGEIRRKHNPGSVEQLYANGW</sequence>
<evidence type="ECO:0000313" key="2">
    <source>
        <dbReference type="Proteomes" id="UP001476950"/>
    </source>
</evidence>